<evidence type="ECO:0000259" key="9">
    <source>
        <dbReference type="PROSITE" id="PS50893"/>
    </source>
</evidence>
<dbReference type="PROSITE" id="PS50893">
    <property type="entry name" value="ABC_TRANSPORTER_2"/>
    <property type="match status" value="1"/>
</dbReference>
<dbReference type="InterPro" id="IPR036640">
    <property type="entry name" value="ABC1_TM_sf"/>
</dbReference>
<feature type="region of interest" description="Disordered" evidence="7">
    <location>
        <begin position="313"/>
        <end position="332"/>
    </location>
</feature>
<dbReference type="InterPro" id="IPR011527">
    <property type="entry name" value="ABC1_TM_dom"/>
</dbReference>
<feature type="transmembrane region" description="Helical" evidence="8">
    <location>
        <begin position="238"/>
        <end position="258"/>
    </location>
</feature>
<dbReference type="InterPro" id="IPR003593">
    <property type="entry name" value="AAA+_ATPase"/>
</dbReference>
<dbReference type="InterPro" id="IPR003439">
    <property type="entry name" value="ABC_transporter-like_ATP-bd"/>
</dbReference>
<dbReference type="EMBL" id="JBHSEP010000012">
    <property type="protein sequence ID" value="MFC4599856.1"/>
    <property type="molecule type" value="Genomic_DNA"/>
</dbReference>
<feature type="domain" description="ABC transporter" evidence="9">
    <location>
        <begin position="338"/>
        <end position="571"/>
    </location>
</feature>
<evidence type="ECO:0000313" key="11">
    <source>
        <dbReference type="EMBL" id="MFC4599856.1"/>
    </source>
</evidence>
<accession>A0ABV9FDC4</accession>
<feature type="transmembrane region" description="Helical" evidence="8">
    <location>
        <begin position="157"/>
        <end position="174"/>
    </location>
</feature>
<keyword evidence="2 8" id="KW-0812">Transmembrane</keyword>
<dbReference type="InterPro" id="IPR017871">
    <property type="entry name" value="ABC_transporter-like_CS"/>
</dbReference>
<dbReference type="SUPFAM" id="SSF90123">
    <property type="entry name" value="ABC transporter transmembrane region"/>
    <property type="match status" value="1"/>
</dbReference>
<feature type="domain" description="ABC transmembrane type-1" evidence="10">
    <location>
        <begin position="16"/>
        <end position="298"/>
    </location>
</feature>
<feature type="transmembrane region" description="Helical" evidence="8">
    <location>
        <begin position="51"/>
        <end position="72"/>
    </location>
</feature>
<keyword evidence="3" id="KW-0547">Nucleotide-binding</keyword>
<name>A0ABV9FDC4_9BACL</name>
<keyword evidence="4 11" id="KW-0067">ATP-binding</keyword>
<dbReference type="InterPro" id="IPR027417">
    <property type="entry name" value="P-loop_NTPase"/>
</dbReference>
<comment type="subcellular location">
    <subcellularLocation>
        <location evidence="1">Cell membrane</location>
        <topology evidence="1">Multi-pass membrane protein</topology>
    </subcellularLocation>
</comment>
<dbReference type="InterPro" id="IPR039421">
    <property type="entry name" value="Type_1_exporter"/>
</dbReference>
<proteinExistence type="predicted"/>
<dbReference type="Gene3D" id="3.40.50.300">
    <property type="entry name" value="P-loop containing nucleotide triphosphate hydrolases"/>
    <property type="match status" value="1"/>
</dbReference>
<keyword evidence="5 8" id="KW-1133">Transmembrane helix</keyword>
<sequence length="584" mass="63389">MRSIFQVLGKYRVAAVTAILLMLVELAVELVQPMLISKIIDDGIGPRNAQVVVWWGAVLVGGSLLAFGAGLLSSFYAAHVSQSLGYDVREKLYGNVQAFTYSVFNRFVPSSLITRLTNDVTQVQDTVFMGLRFMLRVPLVVIGSMIMALIVHPGLGFLLLLTVPVLVLFILWMVKKAAALFGRVQLRLDAVNGVMQENLSGMRLIRVFVRGEREAERFARHSGELMQSSTSAQRLTEITQPFIVLIMNAGIIAVLWFGHLDVQTGSATTGEVVAIVNYSLRTAGALSALSMLVAAFSRGKASAGRIEETLLTENPGAGETGSRPAGSEEPAGIVDGSVEFDRVSFRYPDTEAYALEDVSFRARAGDTVAILGATGAGKSSLVQLIVRLYEEERGVIRIGGRDIREWDARRLRDSVGYVPQEVVLFTGTIRDNIAWGAPDASEEEIVEAARAAQIHETIASLPRGYDTMLGQRGVNLSGGQKQRISIARALVRKPAILLLDDSTSALDVRTEAALLRALGGMACTTFLVTQKISSASEANLILLLDDGRLIAQGGHSRLLAEHPLYRRIYESQYGEEESHAKSAK</sequence>
<evidence type="ECO:0000256" key="2">
    <source>
        <dbReference type="ARBA" id="ARBA00022692"/>
    </source>
</evidence>
<evidence type="ECO:0000259" key="10">
    <source>
        <dbReference type="PROSITE" id="PS50929"/>
    </source>
</evidence>
<evidence type="ECO:0000256" key="7">
    <source>
        <dbReference type="SAM" id="MobiDB-lite"/>
    </source>
</evidence>
<keyword evidence="12" id="KW-1185">Reference proteome</keyword>
<feature type="transmembrane region" description="Helical" evidence="8">
    <location>
        <begin position="278"/>
        <end position="296"/>
    </location>
</feature>
<keyword evidence="6 8" id="KW-0472">Membrane</keyword>
<dbReference type="PANTHER" id="PTHR43394">
    <property type="entry name" value="ATP-DEPENDENT PERMEASE MDL1, MITOCHONDRIAL"/>
    <property type="match status" value="1"/>
</dbReference>
<evidence type="ECO:0000256" key="5">
    <source>
        <dbReference type="ARBA" id="ARBA00022989"/>
    </source>
</evidence>
<organism evidence="11 12">
    <name type="scientific">Cohnella hongkongensis</name>
    <dbReference type="NCBI Taxonomy" id="178337"/>
    <lineage>
        <taxon>Bacteria</taxon>
        <taxon>Bacillati</taxon>
        <taxon>Bacillota</taxon>
        <taxon>Bacilli</taxon>
        <taxon>Bacillales</taxon>
        <taxon>Paenibacillaceae</taxon>
        <taxon>Cohnella</taxon>
    </lineage>
</organism>
<dbReference type="GO" id="GO:0005524">
    <property type="term" value="F:ATP binding"/>
    <property type="evidence" value="ECO:0007669"/>
    <property type="project" value="UniProtKB-KW"/>
</dbReference>
<evidence type="ECO:0000256" key="1">
    <source>
        <dbReference type="ARBA" id="ARBA00004651"/>
    </source>
</evidence>
<evidence type="ECO:0000313" key="12">
    <source>
        <dbReference type="Proteomes" id="UP001596028"/>
    </source>
</evidence>
<gene>
    <name evidence="11" type="ORF">ACFO3S_16500</name>
</gene>
<evidence type="ECO:0000256" key="8">
    <source>
        <dbReference type="SAM" id="Phobius"/>
    </source>
</evidence>
<dbReference type="Pfam" id="PF00664">
    <property type="entry name" value="ABC_membrane"/>
    <property type="match status" value="1"/>
</dbReference>
<evidence type="ECO:0000256" key="3">
    <source>
        <dbReference type="ARBA" id="ARBA00022741"/>
    </source>
</evidence>
<dbReference type="Gene3D" id="1.20.1560.10">
    <property type="entry name" value="ABC transporter type 1, transmembrane domain"/>
    <property type="match status" value="1"/>
</dbReference>
<dbReference type="Proteomes" id="UP001596028">
    <property type="component" value="Unassembled WGS sequence"/>
</dbReference>
<dbReference type="PANTHER" id="PTHR43394:SF1">
    <property type="entry name" value="ATP-BINDING CASSETTE SUB-FAMILY B MEMBER 10, MITOCHONDRIAL"/>
    <property type="match status" value="1"/>
</dbReference>
<dbReference type="PROSITE" id="PS50929">
    <property type="entry name" value="ABC_TM1F"/>
    <property type="match status" value="1"/>
</dbReference>
<reference evidence="12" key="1">
    <citation type="journal article" date="2019" name="Int. J. Syst. Evol. Microbiol.">
        <title>The Global Catalogue of Microorganisms (GCM) 10K type strain sequencing project: providing services to taxonomists for standard genome sequencing and annotation.</title>
        <authorList>
            <consortium name="The Broad Institute Genomics Platform"/>
            <consortium name="The Broad Institute Genome Sequencing Center for Infectious Disease"/>
            <person name="Wu L."/>
            <person name="Ma J."/>
        </authorList>
    </citation>
    <scope>NUCLEOTIDE SEQUENCE [LARGE SCALE GENOMIC DNA]</scope>
    <source>
        <strain evidence="12">CCUG 49571</strain>
    </source>
</reference>
<protein>
    <submittedName>
        <fullName evidence="11">ABC transporter ATP-binding protein</fullName>
    </submittedName>
</protein>
<dbReference type="RefSeq" id="WP_378098449.1">
    <property type="nucleotide sequence ID" value="NZ_JBHSEP010000012.1"/>
</dbReference>
<dbReference type="SMART" id="SM00382">
    <property type="entry name" value="AAA"/>
    <property type="match status" value="1"/>
</dbReference>
<dbReference type="Pfam" id="PF00005">
    <property type="entry name" value="ABC_tran"/>
    <property type="match status" value="1"/>
</dbReference>
<feature type="transmembrane region" description="Helical" evidence="8">
    <location>
        <begin position="133"/>
        <end position="151"/>
    </location>
</feature>
<dbReference type="SUPFAM" id="SSF52540">
    <property type="entry name" value="P-loop containing nucleoside triphosphate hydrolases"/>
    <property type="match status" value="1"/>
</dbReference>
<comment type="caution">
    <text evidence="11">The sequence shown here is derived from an EMBL/GenBank/DDBJ whole genome shotgun (WGS) entry which is preliminary data.</text>
</comment>
<evidence type="ECO:0000256" key="6">
    <source>
        <dbReference type="ARBA" id="ARBA00023136"/>
    </source>
</evidence>
<dbReference type="PROSITE" id="PS00211">
    <property type="entry name" value="ABC_TRANSPORTER_1"/>
    <property type="match status" value="1"/>
</dbReference>
<dbReference type="CDD" id="cd18548">
    <property type="entry name" value="ABC_6TM_Tm287_like"/>
    <property type="match status" value="1"/>
</dbReference>
<evidence type="ECO:0000256" key="4">
    <source>
        <dbReference type="ARBA" id="ARBA00022840"/>
    </source>
</evidence>